<keyword evidence="1" id="KW-1133">Transmembrane helix</keyword>
<evidence type="ECO:0000259" key="2">
    <source>
        <dbReference type="Pfam" id="PF17881"/>
    </source>
</evidence>
<feature type="domain" description="Cell wall elongation regulator TseB-like" evidence="2">
    <location>
        <begin position="37"/>
        <end position="81"/>
    </location>
</feature>
<dbReference type="AlphaFoldDB" id="A0A1H6S8Q8"/>
<dbReference type="SUPFAM" id="SSF54403">
    <property type="entry name" value="Cystatin/monellin"/>
    <property type="match status" value="2"/>
</dbReference>
<protein>
    <submittedName>
        <fullName evidence="3">Uncharacterized protein YpmB</fullName>
    </submittedName>
</protein>
<evidence type="ECO:0000313" key="3">
    <source>
        <dbReference type="EMBL" id="SEI64269.1"/>
    </source>
</evidence>
<accession>A0A1H6S8Q8</accession>
<keyword evidence="1" id="KW-0472">Membrane</keyword>
<evidence type="ECO:0000313" key="4">
    <source>
        <dbReference type="Proteomes" id="UP000199200"/>
    </source>
</evidence>
<dbReference type="Proteomes" id="UP000199200">
    <property type="component" value="Unassembled WGS sequence"/>
</dbReference>
<reference evidence="4" key="1">
    <citation type="submission" date="2016-10" db="EMBL/GenBank/DDBJ databases">
        <authorList>
            <person name="Varghese N."/>
            <person name="Submissions S."/>
        </authorList>
    </citation>
    <scope>NUCLEOTIDE SEQUENCE [LARGE SCALE GENOMIC DNA]</scope>
    <source>
        <strain evidence="4">CGMCC 1.6763</strain>
    </source>
</reference>
<dbReference type="Gene3D" id="3.10.450.40">
    <property type="match status" value="2"/>
</dbReference>
<dbReference type="RefSeq" id="WP_092048641.1">
    <property type="nucleotide sequence ID" value="NZ_FNZF01000001.1"/>
</dbReference>
<dbReference type="STRING" id="426757.SAMN04488127_0058"/>
<dbReference type="Pfam" id="PF17881">
    <property type="entry name" value="TseB"/>
    <property type="match status" value="1"/>
</dbReference>
<keyword evidence="4" id="KW-1185">Reference proteome</keyword>
<proteinExistence type="predicted"/>
<organism evidence="3 4">
    <name type="scientific">Bhargavaea ginsengi</name>
    <dbReference type="NCBI Taxonomy" id="426757"/>
    <lineage>
        <taxon>Bacteria</taxon>
        <taxon>Bacillati</taxon>
        <taxon>Bacillota</taxon>
        <taxon>Bacilli</taxon>
        <taxon>Bacillales</taxon>
        <taxon>Caryophanaceae</taxon>
        <taxon>Bhargavaea</taxon>
    </lineage>
</organism>
<dbReference type="OrthoDB" id="2381181at2"/>
<gene>
    <name evidence="3" type="ORF">SAMN04488127_0058</name>
</gene>
<evidence type="ECO:0000256" key="1">
    <source>
        <dbReference type="SAM" id="Phobius"/>
    </source>
</evidence>
<dbReference type="InterPro" id="IPR041401">
    <property type="entry name" value="TseB-like_dom"/>
</dbReference>
<dbReference type="EMBL" id="FNZF01000001">
    <property type="protein sequence ID" value="SEI64269.1"/>
    <property type="molecule type" value="Genomic_DNA"/>
</dbReference>
<keyword evidence="1" id="KW-0812">Transmembrane</keyword>
<name>A0A1H6S8Q8_9BACL</name>
<dbReference type="InterPro" id="IPR046350">
    <property type="entry name" value="Cystatin_sf"/>
</dbReference>
<feature type="transmembrane region" description="Helical" evidence="1">
    <location>
        <begin position="7"/>
        <end position="27"/>
    </location>
</feature>
<sequence length="159" mass="17662">MKNRKRFSIILVLAFITLIGVILFYTAQKPIGNAEEKAETRAIDEGHLTEISRSYPVNGSEPSITVLGKNKDGKPAAVFVPDGTEGEMRSVLLKDGIGFRQALDVVREDMDVRKVLHVHLGNDESGPFWEVAFTGPDDKLNYVHLNFGDGKVRKKILNL</sequence>